<evidence type="ECO:0000313" key="4">
    <source>
        <dbReference type="EMBL" id="RSM07663.1"/>
    </source>
</evidence>
<dbReference type="AlphaFoldDB" id="A0A428U040"/>
<evidence type="ECO:0000256" key="3">
    <source>
        <dbReference type="ARBA" id="ARBA00022993"/>
    </source>
</evidence>
<dbReference type="Pfam" id="PF03630">
    <property type="entry name" value="Fumble"/>
    <property type="match status" value="1"/>
</dbReference>
<dbReference type="PANTHER" id="PTHR12280">
    <property type="entry name" value="PANTOTHENATE KINASE"/>
    <property type="match status" value="1"/>
</dbReference>
<dbReference type="InterPro" id="IPR043129">
    <property type="entry name" value="ATPase_NBD"/>
</dbReference>
<dbReference type="InterPro" id="IPR004567">
    <property type="entry name" value="Type_II_PanK"/>
</dbReference>
<dbReference type="Gene3D" id="3.30.420.40">
    <property type="match status" value="1"/>
</dbReference>
<dbReference type="GO" id="GO:0005524">
    <property type="term" value="F:ATP binding"/>
    <property type="evidence" value="ECO:0007669"/>
    <property type="project" value="UniProtKB-KW"/>
</dbReference>
<dbReference type="EMBL" id="NIZV01000113">
    <property type="protein sequence ID" value="RSM07663.1"/>
    <property type="molecule type" value="Genomic_DNA"/>
</dbReference>
<evidence type="ECO:0000313" key="5">
    <source>
        <dbReference type="Proteomes" id="UP000288429"/>
    </source>
</evidence>
<dbReference type="GO" id="GO:0005634">
    <property type="term" value="C:nucleus"/>
    <property type="evidence" value="ECO:0007669"/>
    <property type="project" value="TreeGrafter"/>
</dbReference>
<keyword evidence="2" id="KW-0067">ATP-binding</keyword>
<dbReference type="GO" id="GO:0015937">
    <property type="term" value="P:coenzyme A biosynthetic process"/>
    <property type="evidence" value="ECO:0007669"/>
    <property type="project" value="UniProtKB-KW"/>
</dbReference>
<dbReference type="GO" id="GO:0004594">
    <property type="term" value="F:pantothenate kinase activity"/>
    <property type="evidence" value="ECO:0007669"/>
    <property type="project" value="TreeGrafter"/>
</dbReference>
<keyword evidence="1" id="KW-0547">Nucleotide-binding</keyword>
<dbReference type="Proteomes" id="UP000288429">
    <property type="component" value="Unassembled WGS sequence"/>
</dbReference>
<keyword evidence="3" id="KW-0173">Coenzyme A biosynthesis</keyword>
<sequence length="340" mass="37220">MWMRRLRNLFPRPLFLNNLRLRKLNCLGFSRGGALEPYSTITNKQFIKMGFSPPNSANRDAASSVEAQGGCDQQKASIEAATNGCLPLESHAFEASLAFGMQDELDGSAADHLSPPIPGPDCDIFTYKDDNIIPSTLPTNLTRPYLLVNIGSGVSFFQVFDNRRCERITGSSFGGSALCGLLLLLTKARTFDEMLELADKGDNSNVDKLIGDIYGVDYTRIGMKMTAVASTFCKAFSKEPRSQYHLSRTTTDDDASQSGKPPFSDADICHSLVFALFNNVGQLATLQSRVHENADIYFTGPYVRGHPLIIRTLCIAVRYYSGGEKRAHVVSDPSFTGGDA</sequence>
<keyword evidence="5" id="KW-1185">Reference proteome</keyword>
<name>A0A428U040_9HYPO</name>
<gene>
    <name evidence="4" type="ORF">CDV31_008556</name>
</gene>
<evidence type="ECO:0008006" key="6">
    <source>
        <dbReference type="Google" id="ProtNLM"/>
    </source>
</evidence>
<proteinExistence type="predicted"/>
<comment type="caution">
    <text evidence="4">The sequence shown here is derived from an EMBL/GenBank/DDBJ whole genome shotgun (WGS) entry which is preliminary data.</text>
</comment>
<dbReference type="PANTHER" id="PTHR12280:SF20">
    <property type="entry name" value="4'-PHOSPHOPANTETHEINE PHOSPHATASE"/>
    <property type="match status" value="1"/>
</dbReference>
<evidence type="ECO:0000256" key="1">
    <source>
        <dbReference type="ARBA" id="ARBA00022741"/>
    </source>
</evidence>
<evidence type="ECO:0000256" key="2">
    <source>
        <dbReference type="ARBA" id="ARBA00022840"/>
    </source>
</evidence>
<dbReference type="Gene3D" id="6.10.10.60">
    <property type="match status" value="1"/>
</dbReference>
<dbReference type="GO" id="GO:0005829">
    <property type="term" value="C:cytosol"/>
    <property type="evidence" value="ECO:0007669"/>
    <property type="project" value="TreeGrafter"/>
</dbReference>
<accession>A0A428U040</accession>
<organism evidence="4 5">
    <name type="scientific">Fusarium ambrosium</name>
    <dbReference type="NCBI Taxonomy" id="131363"/>
    <lineage>
        <taxon>Eukaryota</taxon>
        <taxon>Fungi</taxon>
        <taxon>Dikarya</taxon>
        <taxon>Ascomycota</taxon>
        <taxon>Pezizomycotina</taxon>
        <taxon>Sordariomycetes</taxon>
        <taxon>Hypocreomycetidae</taxon>
        <taxon>Hypocreales</taxon>
        <taxon>Nectriaceae</taxon>
        <taxon>Fusarium</taxon>
        <taxon>Fusarium solani species complex</taxon>
    </lineage>
</organism>
<reference evidence="4 5" key="1">
    <citation type="submission" date="2017-06" db="EMBL/GenBank/DDBJ databases">
        <title>Cmopartive genomic analysis of Ambrosia Fusariam Clade fungi.</title>
        <authorList>
            <person name="Stajich J.E."/>
            <person name="Carrillo J."/>
            <person name="Kijimoto T."/>
            <person name="Eskalen A."/>
            <person name="O'Donnell K."/>
            <person name="Kasson M."/>
        </authorList>
    </citation>
    <scope>NUCLEOTIDE SEQUENCE [LARGE SCALE GENOMIC DNA]</scope>
    <source>
        <strain evidence="4 5">NRRL 20438</strain>
    </source>
</reference>
<dbReference type="SUPFAM" id="SSF53067">
    <property type="entry name" value="Actin-like ATPase domain"/>
    <property type="match status" value="1"/>
</dbReference>
<protein>
    <recommendedName>
        <fullName evidence="6">Pantothenate kinase</fullName>
    </recommendedName>
</protein>